<sequence length="435" mass="50139">MGDRVFAKDQTRDRMGSKELPEDNFEEELRRIVAGKKNEARVMESAKNVKECLESSDIGDVFLKLSSALNVASVIAPFTPLSQLVNTFHVLSKVFQKIGDTFHSHANSTELDKTYTELQRHQDTEVRSDAIGLENALFNKNAYLNELNEHTSKRTINDLENNIPVDGIVTFLGKLQGKIQELIQSQSVSLARRATVYINLYFRLSILHKLILWRVFCIKRTCGYDQTSTRGVLAMITESQRTDTEMLFTVCDANVQRSLFLTVFHPTENEYFLNFLRIYKYKIPSIGQEEDFNSKTHAIRSKKSPEVKLEMSSWYGGRILVTRRNPDACKFKFEPVKGRNLDNIFYWKSMHWSEYYVLMGNDGTCQSVKNQPNTEGQWKLVRLENELGPPQYVISTLKWPGRFLYLESILGIESIKSTNDPKKAMTRGLWEILDL</sequence>
<dbReference type="OrthoDB" id="6092766at2759"/>
<keyword evidence="2" id="KW-1185">Reference proteome</keyword>
<evidence type="ECO:0000313" key="6">
    <source>
        <dbReference type="RefSeq" id="XP_022290597.1"/>
    </source>
</evidence>
<feature type="region of interest" description="Disordered" evidence="1">
    <location>
        <begin position="1"/>
        <end position="22"/>
    </location>
</feature>
<dbReference type="KEGG" id="cvn:111102233"/>
<evidence type="ECO:0000313" key="4">
    <source>
        <dbReference type="RefSeq" id="XP_022290594.1"/>
    </source>
</evidence>
<reference evidence="3 4" key="1">
    <citation type="submission" date="2025-04" db="UniProtKB">
        <authorList>
            <consortium name="RefSeq"/>
        </authorList>
    </citation>
    <scope>IDENTIFICATION</scope>
    <source>
        <tissue evidence="3 4">Whole sample</tissue>
    </source>
</reference>
<evidence type="ECO:0000313" key="5">
    <source>
        <dbReference type="RefSeq" id="XP_022290596.1"/>
    </source>
</evidence>
<proteinExistence type="predicted"/>
<dbReference type="GeneID" id="111102233"/>
<dbReference type="RefSeq" id="XP_022290597.1">
    <property type="nucleotide sequence ID" value="XM_022434889.1"/>
</dbReference>
<accession>A0A8B8AJ56</accession>
<evidence type="ECO:0000313" key="2">
    <source>
        <dbReference type="Proteomes" id="UP000694844"/>
    </source>
</evidence>
<evidence type="ECO:0000313" key="7">
    <source>
        <dbReference type="RefSeq" id="XP_022290598.1"/>
    </source>
</evidence>
<name>A0A8B8AJ56_CRAVI</name>
<dbReference type="RefSeq" id="XP_022290593.1">
    <property type="nucleotide sequence ID" value="XM_022434885.1"/>
</dbReference>
<evidence type="ECO:0000256" key="1">
    <source>
        <dbReference type="SAM" id="MobiDB-lite"/>
    </source>
</evidence>
<dbReference type="RefSeq" id="XP_022290594.1">
    <property type="nucleotide sequence ID" value="XM_022434886.1"/>
</dbReference>
<organism evidence="2 3">
    <name type="scientific">Crassostrea virginica</name>
    <name type="common">Eastern oyster</name>
    <dbReference type="NCBI Taxonomy" id="6565"/>
    <lineage>
        <taxon>Eukaryota</taxon>
        <taxon>Metazoa</taxon>
        <taxon>Spiralia</taxon>
        <taxon>Lophotrochozoa</taxon>
        <taxon>Mollusca</taxon>
        <taxon>Bivalvia</taxon>
        <taxon>Autobranchia</taxon>
        <taxon>Pteriomorphia</taxon>
        <taxon>Ostreida</taxon>
        <taxon>Ostreoidea</taxon>
        <taxon>Ostreidae</taxon>
        <taxon>Crassostrea</taxon>
    </lineage>
</organism>
<evidence type="ECO:0000313" key="3">
    <source>
        <dbReference type="RefSeq" id="XP_022290593.1"/>
    </source>
</evidence>
<dbReference type="RefSeq" id="XP_022290596.1">
    <property type="nucleotide sequence ID" value="XM_022434888.1"/>
</dbReference>
<protein>
    <submittedName>
        <fullName evidence="3 4">Uncharacterized protein LOC111102233</fullName>
    </submittedName>
</protein>
<dbReference type="AlphaFoldDB" id="A0A8B8AJ56"/>
<dbReference type="Proteomes" id="UP000694844">
    <property type="component" value="Chromosome 6"/>
</dbReference>
<gene>
    <name evidence="3 4 5 6 7" type="primary">LOC111102233</name>
</gene>
<dbReference type="RefSeq" id="XP_022290598.1">
    <property type="nucleotide sequence ID" value="XM_022434890.1"/>
</dbReference>